<comment type="caution">
    <text evidence="2">The sequence shown here is derived from an EMBL/GenBank/DDBJ whole genome shotgun (WGS) entry which is preliminary data.</text>
</comment>
<keyword evidence="1" id="KW-1133">Transmembrane helix</keyword>
<proteinExistence type="predicted"/>
<dbReference type="EMBL" id="BAAAHQ010000023">
    <property type="protein sequence ID" value="GAA0935628.1"/>
    <property type="molecule type" value="Genomic_DNA"/>
</dbReference>
<dbReference type="RefSeq" id="WP_343951801.1">
    <property type="nucleotide sequence ID" value="NZ_BAAAHQ010000023.1"/>
</dbReference>
<name>A0ABN1PZL1_9ACTN</name>
<sequence length="246" mass="27400">MRRSAFAVACSTLPFGFAASALLVVGLEWLAPDVIPFRLDTFLQSPLGFKDALTLIWPVLAVGVLMSLVFTIRSRDAQRYLARFGAEEGQVVVLRPFPVFVSSALEEIAFRFVLFYAAIAGARFMDFLVLGFADLHPVRWLFADVLVPVADFATAGRMREILLLSPWFVAAAVLASNGRFRNGHTYQGVLGWIFSWYFGMSLFLVMFEHGLPVAIAVHIFYNMTVVALNRVVTGVYPHLHIVPPTR</sequence>
<evidence type="ECO:0008006" key="4">
    <source>
        <dbReference type="Google" id="ProtNLM"/>
    </source>
</evidence>
<feature type="transmembrane region" description="Helical" evidence="1">
    <location>
        <begin position="189"/>
        <end position="207"/>
    </location>
</feature>
<keyword evidence="1" id="KW-0472">Membrane</keyword>
<feature type="transmembrane region" description="Helical" evidence="1">
    <location>
        <begin position="213"/>
        <end position="232"/>
    </location>
</feature>
<evidence type="ECO:0000256" key="1">
    <source>
        <dbReference type="SAM" id="Phobius"/>
    </source>
</evidence>
<feature type="transmembrane region" description="Helical" evidence="1">
    <location>
        <begin position="52"/>
        <end position="72"/>
    </location>
</feature>
<keyword evidence="3" id="KW-1185">Reference proteome</keyword>
<feature type="transmembrane region" description="Helical" evidence="1">
    <location>
        <begin position="161"/>
        <end position="177"/>
    </location>
</feature>
<accession>A0ABN1PZL1</accession>
<organism evidence="2 3">
    <name type="scientific">Nonomuraea longicatena</name>
    <dbReference type="NCBI Taxonomy" id="83682"/>
    <lineage>
        <taxon>Bacteria</taxon>
        <taxon>Bacillati</taxon>
        <taxon>Actinomycetota</taxon>
        <taxon>Actinomycetes</taxon>
        <taxon>Streptosporangiales</taxon>
        <taxon>Streptosporangiaceae</taxon>
        <taxon>Nonomuraea</taxon>
    </lineage>
</organism>
<reference evidence="2 3" key="1">
    <citation type="journal article" date="2019" name="Int. J. Syst. Evol. Microbiol.">
        <title>The Global Catalogue of Microorganisms (GCM) 10K type strain sequencing project: providing services to taxonomists for standard genome sequencing and annotation.</title>
        <authorList>
            <consortium name="The Broad Institute Genomics Platform"/>
            <consortium name="The Broad Institute Genome Sequencing Center for Infectious Disease"/>
            <person name="Wu L."/>
            <person name="Ma J."/>
        </authorList>
    </citation>
    <scope>NUCLEOTIDE SEQUENCE [LARGE SCALE GENOMIC DNA]</scope>
    <source>
        <strain evidence="2 3">JCM 11136</strain>
    </source>
</reference>
<dbReference type="Proteomes" id="UP001501578">
    <property type="component" value="Unassembled WGS sequence"/>
</dbReference>
<keyword evidence="1" id="KW-0812">Transmembrane</keyword>
<feature type="transmembrane region" description="Helical" evidence="1">
    <location>
        <begin position="112"/>
        <end position="133"/>
    </location>
</feature>
<evidence type="ECO:0000313" key="3">
    <source>
        <dbReference type="Proteomes" id="UP001501578"/>
    </source>
</evidence>
<gene>
    <name evidence="2" type="ORF">GCM10009560_43810</name>
</gene>
<evidence type="ECO:0000313" key="2">
    <source>
        <dbReference type="EMBL" id="GAA0935628.1"/>
    </source>
</evidence>
<protein>
    <recommendedName>
        <fullName evidence="4">CPBP family intramembrane metalloprotease</fullName>
    </recommendedName>
</protein>